<evidence type="ECO:0000256" key="1">
    <source>
        <dbReference type="SAM" id="SignalP"/>
    </source>
</evidence>
<reference evidence="2" key="1">
    <citation type="submission" date="2022-03" db="EMBL/GenBank/DDBJ databases">
        <title>Description of Abyssus ytuae gen. nov., sp. nov., a novel member of the family Flavobacteriaceae isolated from the sediment of Mariana Trench.</title>
        <authorList>
            <person name="Zhang J."/>
            <person name="Xu X."/>
        </authorList>
    </citation>
    <scope>NUCLEOTIDE SEQUENCE</scope>
    <source>
        <strain evidence="2">MT3330</strain>
    </source>
</reference>
<feature type="signal peptide" evidence="1">
    <location>
        <begin position="1"/>
        <end position="22"/>
    </location>
</feature>
<feature type="chain" id="PRO_5038716646" evidence="1">
    <location>
        <begin position="23"/>
        <end position="224"/>
    </location>
</feature>
<dbReference type="EMBL" id="CP094358">
    <property type="protein sequence ID" value="UOB17322.1"/>
    <property type="molecule type" value="Genomic_DNA"/>
</dbReference>
<evidence type="ECO:0000313" key="2">
    <source>
        <dbReference type="EMBL" id="UOB17322.1"/>
    </source>
</evidence>
<protein>
    <submittedName>
        <fullName evidence="2">Uncharacterized protein</fullName>
    </submittedName>
</protein>
<gene>
    <name evidence="2" type="ORF">MQE35_16495</name>
</gene>
<accession>A0A9E7CU09</accession>
<dbReference type="AlphaFoldDB" id="A0A9E7CU09"/>
<name>A0A9E7CU09_9FLAO</name>
<sequence>MKKTTLLLFVLLSFYYSMQAQVNTLTSVFNEKVKGEIIFQNGKTLEGKFRVPGLNSKQIVFFDKNGNKTDLESDDIKYLISKNEQGNYSVIEYSQIGRLKKTGEIKAINKKIWLQVVVDGEKADLYIAGTAFEVNNGIIEPVAYGTNQHPPSFNYYGKMEGRDAIPVFIDTEISGTTLFKNAMFKQFGYQFFEGTPIADKIKKKLEGYRSEDRKKVFLEYNGML</sequence>
<keyword evidence="3" id="KW-1185">Reference proteome</keyword>
<evidence type="ECO:0000313" key="3">
    <source>
        <dbReference type="Proteomes" id="UP000831290"/>
    </source>
</evidence>
<dbReference type="KEGG" id="fbm:MQE35_16495"/>
<proteinExistence type="predicted"/>
<keyword evidence="1" id="KW-0732">Signal</keyword>
<organism evidence="2 3">
    <name type="scientific">Abyssalbus ytuae</name>
    <dbReference type="NCBI Taxonomy" id="2926907"/>
    <lineage>
        <taxon>Bacteria</taxon>
        <taxon>Pseudomonadati</taxon>
        <taxon>Bacteroidota</taxon>
        <taxon>Flavobacteriia</taxon>
        <taxon>Flavobacteriales</taxon>
        <taxon>Flavobacteriaceae</taxon>
        <taxon>Abyssalbus</taxon>
    </lineage>
</organism>
<dbReference type="Proteomes" id="UP000831290">
    <property type="component" value="Chromosome"/>
</dbReference>
<dbReference type="RefSeq" id="WP_255842703.1">
    <property type="nucleotide sequence ID" value="NZ_CP094358.1"/>
</dbReference>